<dbReference type="Pfam" id="PF04080">
    <property type="entry name" value="Per1"/>
    <property type="match status" value="1"/>
</dbReference>
<evidence type="ECO:0000256" key="2">
    <source>
        <dbReference type="ARBA" id="ARBA00006387"/>
    </source>
</evidence>
<keyword evidence="8" id="KW-0333">Golgi apparatus</keyword>
<reference evidence="11" key="2">
    <citation type="submission" date="2019-09" db="UniProtKB">
        <authorList>
            <consortium name="WormBaseParasite"/>
        </authorList>
    </citation>
    <scope>IDENTIFICATION</scope>
</reference>
<feature type="transmembrane region" description="Helical" evidence="8">
    <location>
        <begin position="36"/>
        <end position="55"/>
    </location>
</feature>
<evidence type="ECO:0000313" key="9">
    <source>
        <dbReference type="EMBL" id="VDO85691.1"/>
    </source>
</evidence>
<accession>A0A3P7YE62</accession>
<dbReference type="WBParaSite" id="HPBE_0001061101-mRNA-1">
    <property type="protein sequence ID" value="HPBE_0001061101-mRNA-1"/>
    <property type="gene ID" value="HPBE_0001061101"/>
</dbReference>
<dbReference type="InterPro" id="IPR007217">
    <property type="entry name" value="Per1-like"/>
</dbReference>
<proteinExistence type="inferred from homology"/>
<dbReference type="Proteomes" id="UP000050761">
    <property type="component" value="Unassembled WGS sequence"/>
</dbReference>
<evidence type="ECO:0000256" key="7">
    <source>
        <dbReference type="ARBA" id="ARBA00023136"/>
    </source>
</evidence>
<evidence type="ECO:0000256" key="8">
    <source>
        <dbReference type="RuleBase" id="RU365066"/>
    </source>
</evidence>
<keyword evidence="7 8" id="KW-0472">Membrane</keyword>
<dbReference type="AlphaFoldDB" id="A0A183FRW1"/>
<dbReference type="GO" id="GO:0016788">
    <property type="term" value="F:hydrolase activity, acting on ester bonds"/>
    <property type="evidence" value="ECO:0007669"/>
    <property type="project" value="TreeGrafter"/>
</dbReference>
<evidence type="ECO:0000256" key="5">
    <source>
        <dbReference type="ARBA" id="ARBA00022729"/>
    </source>
</evidence>
<comment type="subcellular location">
    <subcellularLocation>
        <location evidence="1">Endomembrane system</location>
        <topology evidence="1">Multi-pass membrane protein</topology>
    </subcellularLocation>
    <subcellularLocation>
        <location evidence="8">Golgi apparatus membrane</location>
        <topology evidence="8">Multi-pass membrane protein</topology>
    </subcellularLocation>
</comment>
<evidence type="ECO:0000313" key="10">
    <source>
        <dbReference type="Proteomes" id="UP000050761"/>
    </source>
</evidence>
<keyword evidence="3 8" id="KW-0337">GPI-anchor biosynthesis</keyword>
<evidence type="ECO:0000256" key="6">
    <source>
        <dbReference type="ARBA" id="ARBA00022989"/>
    </source>
</evidence>
<comment type="caution">
    <text evidence="8">Lacks conserved residue(s) required for the propagation of feature annotation.</text>
</comment>
<dbReference type="GO" id="GO:0000139">
    <property type="term" value="C:Golgi membrane"/>
    <property type="evidence" value="ECO:0007669"/>
    <property type="project" value="UniProtKB-SubCell"/>
</dbReference>
<evidence type="ECO:0000256" key="4">
    <source>
        <dbReference type="ARBA" id="ARBA00022692"/>
    </source>
</evidence>
<sequence>MTEPASFIFSLLNFYSFLVFYKRVKVMNRIENNRAWIIYSLVGLVTWSFSAVFHARDCWFTEYLDYFSAFAFVLCASYVSLCLTQSCLCLSTNRAWWTYVLHRQHFDYGYNMRCCIGVSLLTTAMYLMYIARRWRQSRRLSRSDCMLLGIILWTNGSVLLETLDFAPLFWLFDAHSLFHAATVPLPSYLYTFLNQRLKEESMHGKNV</sequence>
<accession>A0A183FRW1</accession>
<dbReference type="GO" id="GO:0005789">
    <property type="term" value="C:endoplasmic reticulum membrane"/>
    <property type="evidence" value="ECO:0007669"/>
    <property type="project" value="TreeGrafter"/>
</dbReference>
<name>A0A183FRW1_HELPZ</name>
<dbReference type="OrthoDB" id="419770at2759"/>
<comment type="similarity">
    <text evidence="2 8">Belongs to the PGAP3 family.</text>
</comment>
<dbReference type="GO" id="GO:0006506">
    <property type="term" value="P:GPI anchor biosynthetic process"/>
    <property type="evidence" value="ECO:0007669"/>
    <property type="project" value="UniProtKB-KW"/>
</dbReference>
<evidence type="ECO:0000256" key="1">
    <source>
        <dbReference type="ARBA" id="ARBA00004127"/>
    </source>
</evidence>
<keyword evidence="10" id="KW-1185">Reference proteome</keyword>
<evidence type="ECO:0000256" key="3">
    <source>
        <dbReference type="ARBA" id="ARBA00022502"/>
    </source>
</evidence>
<keyword evidence="4 8" id="KW-0812">Transmembrane</keyword>
<feature type="transmembrane region" description="Helical" evidence="8">
    <location>
        <begin position="6"/>
        <end position="24"/>
    </location>
</feature>
<reference evidence="9 10" key="1">
    <citation type="submission" date="2018-11" db="EMBL/GenBank/DDBJ databases">
        <authorList>
            <consortium name="Pathogen Informatics"/>
        </authorList>
    </citation>
    <scope>NUCLEOTIDE SEQUENCE [LARGE SCALE GENOMIC DNA]</scope>
</reference>
<dbReference type="PANTHER" id="PTHR13148:SF0">
    <property type="entry name" value="POST-GPI ATTACHMENT TO PROTEINS FACTOR 3"/>
    <property type="match status" value="1"/>
</dbReference>
<protein>
    <recommendedName>
        <fullName evidence="8">Post-GPI attachment to proteins factor 3</fullName>
    </recommendedName>
</protein>
<feature type="transmembrane region" description="Helical" evidence="8">
    <location>
        <begin position="110"/>
        <end position="130"/>
    </location>
</feature>
<keyword evidence="5" id="KW-0732">Signal</keyword>
<gene>
    <name evidence="9" type="ORF">HPBE_LOCUS10612</name>
</gene>
<keyword evidence="6 8" id="KW-1133">Transmembrane helix</keyword>
<dbReference type="EMBL" id="UZAH01026820">
    <property type="protein sequence ID" value="VDO85691.1"/>
    <property type="molecule type" value="Genomic_DNA"/>
</dbReference>
<comment type="function">
    <text evidence="8">Involved in the lipid remodeling steps of GPI-anchor maturation.</text>
</comment>
<evidence type="ECO:0000313" key="11">
    <source>
        <dbReference type="WBParaSite" id="HPBE_0001061101-mRNA-1"/>
    </source>
</evidence>
<dbReference type="PANTHER" id="PTHR13148">
    <property type="entry name" value="PER1-RELATED"/>
    <property type="match status" value="1"/>
</dbReference>
<feature type="transmembrane region" description="Helical" evidence="8">
    <location>
        <begin position="67"/>
        <end position="90"/>
    </location>
</feature>
<organism evidence="10 11">
    <name type="scientific">Heligmosomoides polygyrus</name>
    <name type="common">Parasitic roundworm</name>
    <dbReference type="NCBI Taxonomy" id="6339"/>
    <lineage>
        <taxon>Eukaryota</taxon>
        <taxon>Metazoa</taxon>
        <taxon>Ecdysozoa</taxon>
        <taxon>Nematoda</taxon>
        <taxon>Chromadorea</taxon>
        <taxon>Rhabditida</taxon>
        <taxon>Rhabditina</taxon>
        <taxon>Rhabditomorpha</taxon>
        <taxon>Strongyloidea</taxon>
        <taxon>Heligmosomidae</taxon>
        <taxon>Heligmosomoides</taxon>
    </lineage>
</organism>